<evidence type="ECO:0000313" key="3">
    <source>
        <dbReference type="Proteomes" id="UP000321089"/>
    </source>
</evidence>
<name>A0A512TLM6_CLOBU</name>
<dbReference type="InterPro" id="IPR055247">
    <property type="entry name" value="InsJ-like_HTH"/>
</dbReference>
<dbReference type="Proteomes" id="UP000321089">
    <property type="component" value="Unassembled WGS sequence"/>
</dbReference>
<dbReference type="Gene3D" id="1.10.10.60">
    <property type="entry name" value="Homeodomain-like"/>
    <property type="match status" value="1"/>
</dbReference>
<proteinExistence type="predicted"/>
<reference evidence="2 3" key="1">
    <citation type="submission" date="2019-07" db="EMBL/GenBank/DDBJ databases">
        <title>Whole genome shotgun sequence of Clostridium butyricum NBRC 3858.</title>
        <authorList>
            <person name="Hosoyama A."/>
            <person name="Uohara A."/>
            <person name="Ohji S."/>
            <person name="Ichikawa N."/>
        </authorList>
    </citation>
    <scope>NUCLEOTIDE SEQUENCE [LARGE SCALE GENOMIC DNA]</scope>
    <source>
        <strain evidence="2 3">NBRC 3858</strain>
    </source>
</reference>
<organism evidence="2 3">
    <name type="scientific">Clostridium butyricum</name>
    <dbReference type="NCBI Taxonomy" id="1492"/>
    <lineage>
        <taxon>Bacteria</taxon>
        <taxon>Bacillati</taxon>
        <taxon>Bacillota</taxon>
        <taxon>Clostridia</taxon>
        <taxon>Eubacteriales</taxon>
        <taxon>Clostridiaceae</taxon>
        <taxon>Clostridium</taxon>
    </lineage>
</organism>
<dbReference type="Pfam" id="PF13518">
    <property type="entry name" value="HTH_28"/>
    <property type="match status" value="1"/>
</dbReference>
<accession>A0A512TLM6</accession>
<comment type="caution">
    <text evidence="2">The sequence shown here is derived from an EMBL/GenBank/DDBJ whole genome shotgun (WGS) entry which is preliminary data.</text>
</comment>
<feature type="domain" description="Insertion element IS150 protein InsJ-like helix-turn-helix" evidence="1">
    <location>
        <begin position="8"/>
        <end position="38"/>
    </location>
</feature>
<gene>
    <name evidence="2" type="ORF">CBU02nite_16320</name>
</gene>
<dbReference type="EMBL" id="BKBC01000017">
    <property type="protein sequence ID" value="GEQ21126.1"/>
    <property type="molecule type" value="Genomic_DNA"/>
</dbReference>
<dbReference type="RefSeq" id="WP_146868315.1">
    <property type="nucleotide sequence ID" value="NZ_BKBC01000017.1"/>
</dbReference>
<protein>
    <recommendedName>
        <fullName evidence="1">Insertion element IS150 protein InsJ-like helix-turn-helix domain-containing protein</fullName>
    </recommendedName>
</protein>
<evidence type="ECO:0000313" key="2">
    <source>
        <dbReference type="EMBL" id="GEQ21126.1"/>
    </source>
</evidence>
<evidence type="ECO:0000259" key="1">
    <source>
        <dbReference type="Pfam" id="PF13518"/>
    </source>
</evidence>
<sequence length="142" mass="16247">MITEQQSEMIDYIIAGNNKSDIAKLLNVSRQTVYAWIDLPEVKTEKQKRLNDIKKDAKNKIATKVDNCIDVIYDIAIKSKDMRTKFAAAKYLCDQFIGAPATEKPANDNTNKDIEVKLVDDIDEMVAKIKKDNNIDKFDFEK</sequence>
<dbReference type="AlphaFoldDB" id="A0A512TLM6"/>